<keyword evidence="4" id="KW-0547">Nucleotide-binding</keyword>
<dbReference type="Gene3D" id="3.40.50.300">
    <property type="entry name" value="P-loop containing nucleotide triphosphate hydrolases"/>
    <property type="match status" value="1"/>
</dbReference>
<evidence type="ECO:0000313" key="10">
    <source>
        <dbReference type="EMBL" id="PNT66558.1"/>
    </source>
</evidence>
<dbReference type="GO" id="GO:0098542">
    <property type="term" value="P:defense response to other organism"/>
    <property type="evidence" value="ECO:0000318"/>
    <property type="project" value="GO_Central"/>
</dbReference>
<keyword evidence="12" id="KW-1185">Reference proteome</keyword>
<evidence type="ECO:0000256" key="6">
    <source>
        <dbReference type="SAM" id="Coils"/>
    </source>
</evidence>
<feature type="domain" description="NB-ARC" evidence="7">
    <location>
        <begin position="167"/>
        <end position="324"/>
    </location>
</feature>
<evidence type="ECO:0000256" key="5">
    <source>
        <dbReference type="ARBA" id="ARBA00022821"/>
    </source>
</evidence>
<reference evidence="11" key="3">
    <citation type="submission" date="2018-08" db="UniProtKB">
        <authorList>
            <consortium name="EnsemblPlants"/>
        </authorList>
    </citation>
    <scope>IDENTIFICATION</scope>
    <source>
        <strain evidence="11">cv. Bd21</strain>
    </source>
</reference>
<dbReference type="Gene3D" id="1.20.5.4130">
    <property type="match status" value="1"/>
</dbReference>
<dbReference type="InterPro" id="IPR041118">
    <property type="entry name" value="Rx_N"/>
</dbReference>
<dbReference type="InterPro" id="IPR044974">
    <property type="entry name" value="Disease_R_plants"/>
</dbReference>
<keyword evidence="6" id="KW-0175">Coiled coil</keyword>
<reference evidence="10" key="2">
    <citation type="submission" date="2017-06" db="EMBL/GenBank/DDBJ databases">
        <title>WGS assembly of Brachypodium distachyon.</title>
        <authorList>
            <consortium name="The International Brachypodium Initiative"/>
            <person name="Lucas S."/>
            <person name="Harmon-Smith M."/>
            <person name="Lail K."/>
            <person name="Tice H."/>
            <person name="Grimwood J."/>
            <person name="Bruce D."/>
            <person name="Barry K."/>
            <person name="Shu S."/>
            <person name="Lindquist E."/>
            <person name="Wang M."/>
            <person name="Pitluck S."/>
            <person name="Vogel J.P."/>
            <person name="Garvin D.F."/>
            <person name="Mockler T.C."/>
            <person name="Schmutz J."/>
            <person name="Rokhsar D."/>
            <person name="Bevan M.W."/>
        </authorList>
    </citation>
    <scope>NUCLEOTIDE SEQUENCE</scope>
    <source>
        <strain evidence="10">Bd21</strain>
    </source>
</reference>
<gene>
    <name evidence="10" type="ORF">BRADI_3g14033v3</name>
</gene>
<dbReference type="GO" id="GO:0042742">
    <property type="term" value="P:defense response to bacterium"/>
    <property type="evidence" value="ECO:0007669"/>
    <property type="project" value="UniProtKB-ARBA"/>
</dbReference>
<dbReference type="InterPro" id="IPR027417">
    <property type="entry name" value="P-loop_NTPase"/>
</dbReference>
<dbReference type="InterPro" id="IPR058922">
    <property type="entry name" value="WHD_DRP"/>
</dbReference>
<dbReference type="InterPro" id="IPR036388">
    <property type="entry name" value="WH-like_DNA-bd_sf"/>
</dbReference>
<dbReference type="InterPro" id="IPR038005">
    <property type="entry name" value="RX-like_CC"/>
</dbReference>
<evidence type="ECO:0000256" key="4">
    <source>
        <dbReference type="ARBA" id="ARBA00022741"/>
    </source>
</evidence>
<dbReference type="Pfam" id="PF18052">
    <property type="entry name" value="Rx_N"/>
    <property type="match status" value="1"/>
</dbReference>
<accession>A0A2K2CX06</accession>
<dbReference type="Proteomes" id="UP000008810">
    <property type="component" value="Chromosome 3"/>
</dbReference>
<feature type="coiled-coil region" evidence="6">
    <location>
        <begin position="110"/>
        <end position="141"/>
    </location>
</feature>
<reference evidence="10 11" key="1">
    <citation type="journal article" date="2010" name="Nature">
        <title>Genome sequencing and analysis of the model grass Brachypodium distachyon.</title>
        <authorList>
            <consortium name="International Brachypodium Initiative"/>
        </authorList>
    </citation>
    <scope>NUCLEOTIDE SEQUENCE [LARGE SCALE GENOMIC DNA]</scope>
    <source>
        <strain evidence="10 11">Bd21</strain>
    </source>
</reference>
<keyword evidence="5" id="KW-0611">Plant defense</keyword>
<protein>
    <submittedName>
        <fullName evidence="10 11">Uncharacterized protein</fullName>
    </submittedName>
</protein>
<dbReference type="Gene3D" id="1.10.8.430">
    <property type="entry name" value="Helical domain of apoptotic protease-activating factors"/>
    <property type="match status" value="1"/>
</dbReference>
<dbReference type="Gene3D" id="3.80.10.10">
    <property type="entry name" value="Ribonuclease Inhibitor"/>
    <property type="match status" value="1"/>
</dbReference>
<dbReference type="AlphaFoldDB" id="A0A2K2CX06"/>
<dbReference type="PANTHER" id="PTHR23155:SF1107">
    <property type="entry name" value="OS08G0373000 PROTEIN"/>
    <property type="match status" value="1"/>
</dbReference>
<evidence type="ECO:0000313" key="12">
    <source>
        <dbReference type="Proteomes" id="UP000008810"/>
    </source>
</evidence>
<dbReference type="FunFam" id="1.10.10.10:FF:000322">
    <property type="entry name" value="Probable disease resistance protein At1g63360"/>
    <property type="match status" value="1"/>
</dbReference>
<keyword evidence="2" id="KW-0433">Leucine-rich repeat</keyword>
<evidence type="ECO:0000256" key="3">
    <source>
        <dbReference type="ARBA" id="ARBA00022737"/>
    </source>
</evidence>
<dbReference type="InParanoid" id="A0A2K2CX06"/>
<name>A0A2K2CX06_BRADI</name>
<dbReference type="SUPFAM" id="SSF52540">
    <property type="entry name" value="P-loop containing nucleoside triphosphate hydrolases"/>
    <property type="match status" value="1"/>
</dbReference>
<dbReference type="PRINTS" id="PR00364">
    <property type="entry name" value="DISEASERSIST"/>
</dbReference>
<dbReference type="SUPFAM" id="SSF52058">
    <property type="entry name" value="L domain-like"/>
    <property type="match status" value="1"/>
</dbReference>
<organism evidence="10">
    <name type="scientific">Brachypodium distachyon</name>
    <name type="common">Purple false brome</name>
    <name type="synonym">Trachynia distachya</name>
    <dbReference type="NCBI Taxonomy" id="15368"/>
    <lineage>
        <taxon>Eukaryota</taxon>
        <taxon>Viridiplantae</taxon>
        <taxon>Streptophyta</taxon>
        <taxon>Embryophyta</taxon>
        <taxon>Tracheophyta</taxon>
        <taxon>Spermatophyta</taxon>
        <taxon>Magnoliopsida</taxon>
        <taxon>Liliopsida</taxon>
        <taxon>Poales</taxon>
        <taxon>Poaceae</taxon>
        <taxon>BOP clade</taxon>
        <taxon>Pooideae</taxon>
        <taxon>Stipodae</taxon>
        <taxon>Brachypodieae</taxon>
        <taxon>Brachypodium</taxon>
    </lineage>
</organism>
<dbReference type="Gramene" id="PNT66558">
    <property type="protein sequence ID" value="PNT66558"/>
    <property type="gene ID" value="BRADI_3g14033v3"/>
</dbReference>
<dbReference type="Gene3D" id="1.10.10.10">
    <property type="entry name" value="Winged helix-like DNA-binding domain superfamily/Winged helix DNA-binding domain"/>
    <property type="match status" value="1"/>
</dbReference>
<dbReference type="GO" id="GO:0043531">
    <property type="term" value="F:ADP binding"/>
    <property type="evidence" value="ECO:0007669"/>
    <property type="project" value="InterPro"/>
</dbReference>
<dbReference type="GO" id="GO:0002758">
    <property type="term" value="P:innate immune response-activating signaling pathway"/>
    <property type="evidence" value="ECO:0007669"/>
    <property type="project" value="UniProtKB-ARBA"/>
</dbReference>
<dbReference type="GO" id="GO:0009626">
    <property type="term" value="P:plant-type hypersensitive response"/>
    <property type="evidence" value="ECO:0007669"/>
    <property type="project" value="UniProtKB-ARBA"/>
</dbReference>
<dbReference type="CDD" id="cd14798">
    <property type="entry name" value="RX-CC_like"/>
    <property type="match status" value="1"/>
</dbReference>
<evidence type="ECO:0000259" key="7">
    <source>
        <dbReference type="Pfam" id="PF00931"/>
    </source>
</evidence>
<evidence type="ECO:0000259" key="8">
    <source>
        <dbReference type="Pfam" id="PF18052"/>
    </source>
</evidence>
<feature type="non-terminal residue" evidence="10">
    <location>
        <position position="607"/>
    </location>
</feature>
<comment type="similarity">
    <text evidence="1">Belongs to the disease resistance NB-LRR family.</text>
</comment>
<dbReference type="InterPro" id="IPR042197">
    <property type="entry name" value="Apaf_helical"/>
</dbReference>
<proteinExistence type="inferred from homology"/>
<dbReference type="InterPro" id="IPR002182">
    <property type="entry name" value="NB-ARC"/>
</dbReference>
<sequence length="607" mass="68711">MELALVSAATGALKPVLGKLATLMGDEYKRFKRVRREIGFLTRELTTMEVFLLKMSMEEDPDDQAKLWMNEVRDLSYDIEDKLDDFMVHVGDRSAKPNGFMEKIKNLMDKTKARRQIAKTIEDLKKQVNEVSERHARYKADEAISNATNATIDPRALAIFEDVCESRQQQPKLISIVGYGGLGKTTLANRISQELIGQFDCHAFVSVSRNPDVVKILNTILHQVKKDYSSSMEDIPTLITEISIFLVNKRYFIVVDDIWNVEIWDVIKLVFPRIGCGGRIITTTRSNVVAQSCSSLFNGRTYSMEPLSVVHSRQLFQKRIFNSEECPSHLEEVSGQILKKCAGLPLAIIAISGLLASKAKTEDQWCRVETSIGHALERNPIIEGMIKIISLSYFDLPHHLKTCLLSLSIFPEDTIIIMDLLIRMWIAEGFIPSKDGYTLYEAGEMCFNELVNRSLIKLTMEEEDYYGWIARCRVHDVILDFVISKAIEENYVTIIGVPGVHYDPQNKFKHLRVLCFEGCGQLEDHHLADIDNLLHLECLSLSDADTVKVLGDVHLQELCLGGSSISTVPRWMGSLVNLHKLEDSLINVTQEDVKILGGLLDLRYIEV</sequence>
<dbReference type="Pfam" id="PF00931">
    <property type="entry name" value="NB-ARC"/>
    <property type="match status" value="1"/>
</dbReference>
<evidence type="ECO:0000256" key="1">
    <source>
        <dbReference type="ARBA" id="ARBA00008894"/>
    </source>
</evidence>
<feature type="domain" description="Disease resistance N-terminal" evidence="8">
    <location>
        <begin position="12"/>
        <end position="97"/>
    </location>
</feature>
<dbReference type="EMBL" id="CM000882">
    <property type="protein sequence ID" value="PNT66558.1"/>
    <property type="molecule type" value="Genomic_DNA"/>
</dbReference>
<evidence type="ECO:0000313" key="11">
    <source>
        <dbReference type="EnsemblPlants" id="PNT66558"/>
    </source>
</evidence>
<dbReference type="PANTHER" id="PTHR23155">
    <property type="entry name" value="DISEASE RESISTANCE PROTEIN RP"/>
    <property type="match status" value="1"/>
</dbReference>
<evidence type="ECO:0000259" key="9">
    <source>
        <dbReference type="Pfam" id="PF23559"/>
    </source>
</evidence>
<dbReference type="InterPro" id="IPR032675">
    <property type="entry name" value="LRR_dom_sf"/>
</dbReference>
<feature type="domain" description="Disease resistance protein winged helix" evidence="9">
    <location>
        <begin position="409"/>
        <end position="482"/>
    </location>
</feature>
<dbReference type="Pfam" id="PF23559">
    <property type="entry name" value="WHD_DRP"/>
    <property type="match status" value="1"/>
</dbReference>
<keyword evidence="3" id="KW-0677">Repeat</keyword>
<dbReference type="EnsemblPlants" id="PNT66558">
    <property type="protein sequence ID" value="PNT66558"/>
    <property type="gene ID" value="BRADI_3g14033v3"/>
</dbReference>
<dbReference type="OrthoDB" id="1867717at2759"/>
<evidence type="ECO:0000256" key="2">
    <source>
        <dbReference type="ARBA" id="ARBA00022614"/>
    </source>
</evidence>